<keyword evidence="2" id="KW-0547">Nucleotide-binding</keyword>
<dbReference type="InterPro" id="IPR036116">
    <property type="entry name" value="FN3_sf"/>
</dbReference>
<evidence type="ECO:0000256" key="1">
    <source>
        <dbReference type="ARBA" id="ARBA00008535"/>
    </source>
</evidence>
<comment type="similarity">
    <text evidence="1">Belongs to the TRAFAC class TrmE-Era-EngA-EngB-Septin-like GTPase superfamily. AIG1/Toc34/Toc159-like paraseptin GTPase family. IAN subfamily.</text>
</comment>
<keyword evidence="5" id="KW-1185">Reference proteome</keyword>
<dbReference type="Pfam" id="PF00041">
    <property type="entry name" value="fn3"/>
    <property type="match status" value="1"/>
</dbReference>
<accession>A0AAE0VVK2</accession>
<dbReference type="Proteomes" id="UP001195483">
    <property type="component" value="Unassembled WGS sequence"/>
</dbReference>
<dbReference type="SUPFAM" id="SSF52540">
    <property type="entry name" value="P-loop containing nucleoside triphosphate hydrolases"/>
    <property type="match status" value="2"/>
</dbReference>
<dbReference type="Pfam" id="PF04548">
    <property type="entry name" value="AIG1"/>
    <property type="match status" value="1"/>
</dbReference>
<evidence type="ECO:0000313" key="5">
    <source>
        <dbReference type="Proteomes" id="UP001195483"/>
    </source>
</evidence>
<sequence length="652" mass="76043">MVWDKPEIADKEIQCYELKYKIKDEKQWHSETTPNNLTSLLIQGLRSSTWYEFKVRAIFDDDTEGPFSDVHKHTATRQSLAENIIPDATKIKDGHPAIYKLPLHINNKSLNQKSKTRKCIFGKRGIHDVSEKTILVVGATGSGKSTLIDGMVNYLLGVNWEDKYRFTIIDKIEEENVKKSDQFKQRQSQTDWITCYTIHIPETRKTNHIFNIIDTPGLGDTEELQRDQIIVDQIRDFFTMTPPQGIETLDAVCFVTQANFERFTPHQSHILDSILSIFGKDISNNIFVLITFVDGTDPPVKKALEHAKIPFKKIFQFNNSALFLSKQQPENSPFGPVFWNMGKDNFKLFFEELEKTETKCLFLPKNVSKTRDKLDETIQQLLQQMQKGLHVIITITQEKRIIDQHMPDIEANKEFEYEVEDIHQRKIDLTEGEYVSRCLTCNTICQYKSKIPSHVEEHDCSSVNSTDSCTRCSKGCSWSQHVETKYRFEFYPETVTKTFEDLKIKYGIAREKERQYSIYVSNMKEQINQVCGRVFSLIKQAINCINELNQEELEKNPLSRVEYIQLLIEAEKKEVNYGWQNRVEMLEVFKKQPSIIKEIANQEFRPWTDEELDELLKESNHDSGRKRIIKYQITLALVHSKIGNLFSMHSFE</sequence>
<reference evidence="4" key="1">
    <citation type="journal article" date="2021" name="Genome Biol. Evol.">
        <title>A High-Quality Reference Genome for a Parasitic Bivalve with Doubly Uniparental Inheritance (Bivalvia: Unionida).</title>
        <authorList>
            <person name="Smith C.H."/>
        </authorList>
    </citation>
    <scope>NUCLEOTIDE SEQUENCE</scope>
    <source>
        <strain evidence="4">CHS0354</strain>
    </source>
</reference>
<dbReference type="CDD" id="cd00882">
    <property type="entry name" value="Ras_like_GTPase"/>
    <property type="match status" value="1"/>
</dbReference>
<dbReference type="AlphaFoldDB" id="A0AAE0VVK2"/>
<dbReference type="PANTHER" id="PTHR32046">
    <property type="entry name" value="G DOMAIN-CONTAINING PROTEIN"/>
    <property type="match status" value="1"/>
</dbReference>
<dbReference type="EMBL" id="JAEAOA010002340">
    <property type="protein sequence ID" value="KAK3591691.1"/>
    <property type="molecule type" value="Genomic_DNA"/>
</dbReference>
<organism evidence="4 5">
    <name type="scientific">Potamilus streckersoni</name>
    <dbReference type="NCBI Taxonomy" id="2493646"/>
    <lineage>
        <taxon>Eukaryota</taxon>
        <taxon>Metazoa</taxon>
        <taxon>Spiralia</taxon>
        <taxon>Lophotrochozoa</taxon>
        <taxon>Mollusca</taxon>
        <taxon>Bivalvia</taxon>
        <taxon>Autobranchia</taxon>
        <taxon>Heteroconchia</taxon>
        <taxon>Palaeoheterodonta</taxon>
        <taxon>Unionida</taxon>
        <taxon>Unionoidea</taxon>
        <taxon>Unionidae</taxon>
        <taxon>Ambleminae</taxon>
        <taxon>Lampsilini</taxon>
        <taxon>Potamilus</taxon>
    </lineage>
</organism>
<dbReference type="CDD" id="cd00063">
    <property type="entry name" value="FN3"/>
    <property type="match status" value="1"/>
</dbReference>
<dbReference type="Gene3D" id="2.60.40.10">
    <property type="entry name" value="Immunoglobulins"/>
    <property type="match status" value="1"/>
</dbReference>
<proteinExistence type="inferred from homology"/>
<comment type="caution">
    <text evidence="4">The sequence shown here is derived from an EMBL/GenBank/DDBJ whole genome shotgun (WGS) entry which is preliminary data.</text>
</comment>
<evidence type="ECO:0000256" key="2">
    <source>
        <dbReference type="ARBA" id="ARBA00022741"/>
    </source>
</evidence>
<protein>
    <recommendedName>
        <fullName evidence="3">Fibronectin type-III domain-containing protein</fullName>
    </recommendedName>
</protein>
<evidence type="ECO:0000259" key="3">
    <source>
        <dbReference type="PROSITE" id="PS50853"/>
    </source>
</evidence>
<dbReference type="InterPro" id="IPR027417">
    <property type="entry name" value="P-loop_NTPase"/>
</dbReference>
<dbReference type="InterPro" id="IPR013783">
    <property type="entry name" value="Ig-like_fold"/>
</dbReference>
<dbReference type="InterPro" id="IPR003961">
    <property type="entry name" value="FN3_dom"/>
</dbReference>
<dbReference type="PROSITE" id="PS50853">
    <property type="entry name" value="FN3"/>
    <property type="match status" value="1"/>
</dbReference>
<reference evidence="4" key="3">
    <citation type="submission" date="2023-05" db="EMBL/GenBank/DDBJ databases">
        <authorList>
            <person name="Smith C.H."/>
        </authorList>
    </citation>
    <scope>NUCLEOTIDE SEQUENCE</scope>
    <source>
        <strain evidence="4">CHS0354</strain>
        <tissue evidence="4">Mantle</tissue>
    </source>
</reference>
<gene>
    <name evidence="4" type="ORF">CHS0354_040621</name>
</gene>
<dbReference type="GO" id="GO:0005525">
    <property type="term" value="F:GTP binding"/>
    <property type="evidence" value="ECO:0007669"/>
    <property type="project" value="InterPro"/>
</dbReference>
<dbReference type="SUPFAM" id="SSF49265">
    <property type="entry name" value="Fibronectin type III"/>
    <property type="match status" value="1"/>
</dbReference>
<dbReference type="InterPro" id="IPR006703">
    <property type="entry name" value="G_AIG1"/>
</dbReference>
<dbReference type="PANTHER" id="PTHR32046:SF14">
    <property type="match status" value="1"/>
</dbReference>
<reference evidence="4" key="2">
    <citation type="journal article" date="2021" name="Genome Biol. Evol.">
        <title>Developing a high-quality reference genome for a parasitic bivalve with doubly uniparental inheritance (Bivalvia: Unionida).</title>
        <authorList>
            <person name="Smith C.H."/>
        </authorList>
    </citation>
    <scope>NUCLEOTIDE SEQUENCE</scope>
    <source>
        <strain evidence="4">CHS0354</strain>
        <tissue evidence="4">Mantle</tissue>
    </source>
</reference>
<name>A0AAE0VVK2_9BIVA</name>
<evidence type="ECO:0000313" key="4">
    <source>
        <dbReference type="EMBL" id="KAK3591691.1"/>
    </source>
</evidence>
<feature type="domain" description="Fibronectin type-III" evidence="3">
    <location>
        <begin position="1"/>
        <end position="79"/>
    </location>
</feature>
<dbReference type="Gene3D" id="3.40.50.300">
    <property type="entry name" value="P-loop containing nucleotide triphosphate hydrolases"/>
    <property type="match status" value="1"/>
</dbReference>